<dbReference type="RefSeq" id="WP_184147915.1">
    <property type="nucleotide sequence ID" value="NZ_JACHFM010000001.1"/>
</dbReference>
<dbReference type="Pfam" id="PF07081">
    <property type="entry name" value="DUF1349"/>
    <property type="match status" value="1"/>
</dbReference>
<keyword evidence="2" id="KW-1185">Reference proteome</keyword>
<dbReference type="InterPro" id="IPR009784">
    <property type="entry name" value="DUF1349"/>
</dbReference>
<dbReference type="SUPFAM" id="SSF49899">
    <property type="entry name" value="Concanavalin A-like lectins/glucanases"/>
    <property type="match status" value="1"/>
</dbReference>
<dbReference type="InterPro" id="IPR015987">
    <property type="entry name" value="UCP022704"/>
</dbReference>
<protein>
    <recommendedName>
        <fullName evidence="3">DUF1349 domain-containing protein</fullName>
    </recommendedName>
</protein>
<sequence>MTGMEWLNEPPAWREEADALHVTTGGRTDFWRRTHYGFIRDDGHARLAHAEGDFAAEVTFRGAYSELYDQAGLMLRLDAETWIKAGIEFVGGRRMLSVVVTREVSDWSTMPCPSDADWIRLRLTRIGSAVHVHWAEAIEPASWRMLRLAFFPLGQAGVGPMCCSPQRAGFEASFRGFAISPPETPEEG</sequence>
<dbReference type="PANTHER" id="PTHR35332:SF2">
    <property type="entry name" value="REGULATION OF ENOLASE PROTEIN 1"/>
    <property type="match status" value="1"/>
</dbReference>
<evidence type="ECO:0000313" key="2">
    <source>
        <dbReference type="Proteomes" id="UP000549457"/>
    </source>
</evidence>
<proteinExistence type="predicted"/>
<gene>
    <name evidence="1" type="ORF">HNP73_001486</name>
</gene>
<evidence type="ECO:0000313" key="1">
    <source>
        <dbReference type="EMBL" id="MBB5221565.1"/>
    </source>
</evidence>
<dbReference type="PIRSF" id="PIRSF022704">
    <property type="entry name" value="UCP022704"/>
    <property type="match status" value="1"/>
</dbReference>
<organism evidence="1 2">
    <name type="scientific">Amaricoccus macauensis</name>
    <dbReference type="NCBI Taxonomy" id="57001"/>
    <lineage>
        <taxon>Bacteria</taxon>
        <taxon>Pseudomonadati</taxon>
        <taxon>Pseudomonadota</taxon>
        <taxon>Alphaproteobacteria</taxon>
        <taxon>Rhodobacterales</taxon>
        <taxon>Paracoccaceae</taxon>
        <taxon>Amaricoccus</taxon>
    </lineage>
</organism>
<dbReference type="PANTHER" id="PTHR35332">
    <property type="entry name" value="REGULATION OF ENOLASE PROTEIN 1"/>
    <property type="match status" value="1"/>
</dbReference>
<accession>A0A840SLS9</accession>
<dbReference type="AlphaFoldDB" id="A0A840SLS9"/>
<name>A0A840SLS9_9RHOB</name>
<dbReference type="Proteomes" id="UP000549457">
    <property type="component" value="Unassembled WGS sequence"/>
</dbReference>
<dbReference type="EMBL" id="JACHFM010000001">
    <property type="protein sequence ID" value="MBB5221565.1"/>
    <property type="molecule type" value="Genomic_DNA"/>
</dbReference>
<comment type="caution">
    <text evidence="1">The sequence shown here is derived from an EMBL/GenBank/DDBJ whole genome shotgun (WGS) entry which is preliminary data.</text>
</comment>
<reference evidence="1 2" key="1">
    <citation type="submission" date="2020-08" db="EMBL/GenBank/DDBJ databases">
        <title>Genomic Encyclopedia of Type Strains, Phase IV (KMG-IV): sequencing the most valuable type-strain genomes for metagenomic binning, comparative biology and taxonomic classification.</title>
        <authorList>
            <person name="Goeker M."/>
        </authorList>
    </citation>
    <scope>NUCLEOTIDE SEQUENCE [LARGE SCALE GENOMIC DNA]</scope>
    <source>
        <strain evidence="1 2">DSM 101730</strain>
    </source>
</reference>
<dbReference type="Gene3D" id="2.60.120.200">
    <property type="match status" value="1"/>
</dbReference>
<dbReference type="InterPro" id="IPR013320">
    <property type="entry name" value="ConA-like_dom_sf"/>
</dbReference>
<evidence type="ECO:0008006" key="3">
    <source>
        <dbReference type="Google" id="ProtNLM"/>
    </source>
</evidence>